<dbReference type="SUPFAM" id="SSF51695">
    <property type="entry name" value="PLC-like phosphodiesterases"/>
    <property type="match status" value="1"/>
</dbReference>
<evidence type="ECO:0000256" key="4">
    <source>
        <dbReference type="ARBA" id="ARBA00022989"/>
    </source>
</evidence>
<evidence type="ECO:0000313" key="9">
    <source>
        <dbReference type="EMBL" id="KAK3095074.1"/>
    </source>
</evidence>
<organism evidence="9 10">
    <name type="scientific">Pinctada imbricata</name>
    <name type="common">Atlantic pearl-oyster</name>
    <name type="synonym">Pinctada martensii</name>
    <dbReference type="NCBI Taxonomy" id="66713"/>
    <lineage>
        <taxon>Eukaryota</taxon>
        <taxon>Metazoa</taxon>
        <taxon>Spiralia</taxon>
        <taxon>Lophotrochozoa</taxon>
        <taxon>Mollusca</taxon>
        <taxon>Bivalvia</taxon>
        <taxon>Autobranchia</taxon>
        <taxon>Pteriomorphia</taxon>
        <taxon>Pterioida</taxon>
        <taxon>Pterioidea</taxon>
        <taxon>Pteriidae</taxon>
        <taxon>Pinctada</taxon>
    </lineage>
</organism>
<evidence type="ECO:0000256" key="5">
    <source>
        <dbReference type="ARBA" id="ARBA00023136"/>
    </source>
</evidence>
<evidence type="ECO:0000256" key="6">
    <source>
        <dbReference type="ARBA" id="ARBA00023180"/>
    </source>
</evidence>
<keyword evidence="4 7" id="KW-1133">Transmembrane helix</keyword>
<keyword evidence="2 7" id="KW-0812">Transmembrane</keyword>
<feature type="transmembrane region" description="Helical" evidence="7">
    <location>
        <begin position="202"/>
        <end position="220"/>
    </location>
</feature>
<comment type="subcellular location">
    <subcellularLocation>
        <location evidence="1">Membrane</location>
        <topology evidence="1">Multi-pass membrane protein</topology>
    </subcellularLocation>
</comment>
<feature type="transmembrane region" description="Helical" evidence="7">
    <location>
        <begin position="125"/>
        <end position="150"/>
    </location>
</feature>
<dbReference type="GO" id="GO:0016020">
    <property type="term" value="C:membrane"/>
    <property type="evidence" value="ECO:0007669"/>
    <property type="project" value="UniProtKB-SubCell"/>
</dbReference>
<dbReference type="Gene3D" id="3.20.20.190">
    <property type="entry name" value="Phosphatidylinositol (PI) phosphodiesterase"/>
    <property type="match status" value="1"/>
</dbReference>
<dbReference type="AlphaFoldDB" id="A0AA88XZV9"/>
<keyword evidence="10" id="KW-1185">Reference proteome</keyword>
<evidence type="ECO:0000259" key="8">
    <source>
        <dbReference type="PROSITE" id="PS51704"/>
    </source>
</evidence>
<evidence type="ECO:0000256" key="3">
    <source>
        <dbReference type="ARBA" id="ARBA00022801"/>
    </source>
</evidence>
<dbReference type="PROSITE" id="PS51257">
    <property type="entry name" value="PROKAR_LIPOPROTEIN"/>
    <property type="match status" value="1"/>
</dbReference>
<feature type="transmembrane region" description="Helical" evidence="7">
    <location>
        <begin position="162"/>
        <end position="182"/>
    </location>
</feature>
<evidence type="ECO:0000256" key="7">
    <source>
        <dbReference type="SAM" id="Phobius"/>
    </source>
</evidence>
<comment type="caution">
    <text evidence="9">The sequence shown here is derived from an EMBL/GenBank/DDBJ whole genome shotgun (WGS) entry which is preliminary data.</text>
</comment>
<feature type="transmembrane region" description="Helical" evidence="7">
    <location>
        <begin position="541"/>
        <end position="561"/>
    </location>
</feature>
<reference evidence="9" key="1">
    <citation type="submission" date="2019-08" db="EMBL/GenBank/DDBJ databases">
        <title>The improved chromosome-level genome for the pearl oyster Pinctada fucata martensii using PacBio sequencing and Hi-C.</title>
        <authorList>
            <person name="Zheng Z."/>
        </authorList>
    </citation>
    <scope>NUCLEOTIDE SEQUENCE</scope>
    <source>
        <strain evidence="9">ZZ-2019</strain>
        <tissue evidence="9">Adductor muscle</tissue>
    </source>
</reference>
<dbReference type="InterPro" id="IPR030395">
    <property type="entry name" value="GP_PDE_dom"/>
</dbReference>
<evidence type="ECO:0000256" key="1">
    <source>
        <dbReference type="ARBA" id="ARBA00004141"/>
    </source>
</evidence>
<feature type="transmembrane region" description="Helical" evidence="7">
    <location>
        <begin position="82"/>
        <end position="105"/>
    </location>
</feature>
<dbReference type="PANTHER" id="PTHR23344:SF50">
    <property type="entry name" value="GP-PDE DOMAIN-CONTAINING PROTEIN"/>
    <property type="match status" value="1"/>
</dbReference>
<feature type="transmembrane region" description="Helical" evidence="7">
    <location>
        <begin position="232"/>
        <end position="253"/>
    </location>
</feature>
<name>A0AA88XZV9_PINIB</name>
<gene>
    <name evidence="9" type="ORF">FSP39_009932</name>
</gene>
<dbReference type="InterPro" id="IPR017946">
    <property type="entry name" value="PLC-like_Pdiesterase_TIM-brl"/>
</dbReference>
<dbReference type="Proteomes" id="UP001186944">
    <property type="component" value="Unassembled WGS sequence"/>
</dbReference>
<keyword evidence="6" id="KW-0325">Glycoprotein</keyword>
<dbReference type="EMBL" id="VSWD01000008">
    <property type="protein sequence ID" value="KAK3095074.1"/>
    <property type="molecule type" value="Genomic_DNA"/>
</dbReference>
<evidence type="ECO:0000256" key="2">
    <source>
        <dbReference type="ARBA" id="ARBA00022692"/>
    </source>
</evidence>
<dbReference type="GO" id="GO:0008081">
    <property type="term" value="F:phosphoric diester hydrolase activity"/>
    <property type="evidence" value="ECO:0007669"/>
    <property type="project" value="InterPro"/>
</dbReference>
<accession>A0AA88XZV9</accession>
<dbReference type="Pfam" id="PF03009">
    <property type="entry name" value="GDPD"/>
    <property type="match status" value="1"/>
</dbReference>
<dbReference type="PROSITE" id="PS51704">
    <property type="entry name" value="GP_PDE"/>
    <property type="match status" value="1"/>
</dbReference>
<keyword evidence="5 7" id="KW-0472">Membrane</keyword>
<feature type="domain" description="GP-PDE" evidence="8">
    <location>
        <begin position="268"/>
        <end position="523"/>
    </location>
</feature>
<sequence>MAKMKMVTHAKLQYYKHNYCLVCMTGLLGCRWHRYKQSTHDSRKVITQYYKHNYCLVCMAGLLGCRWHRYKQSTHDSRKRDLFVFMLMLLTFLFSACLLYSIIIAENDFDDLNWFFYTVTGHWTRVYTIFLALICIVFIYLTFLMVLYLCHILHGHQLYTHIVHVVVMLVFLSFLIALVVTVQEIWHTEWSVIWLSLKITGPFLQIGAVCVMTALSWVIARQWYTISDSFLQLKWMLSFIIILVGLYISPLFINSPCVILISDLPPRPKIIGQRGASGIAPENTLASFQVAVDYDVFAIEFDVKISNDGVPFLMHDNTFVRTTNIDEVFPSMAKYHVSSFNISQVKQLNAGNWYLQQDPMGSVRSLSEQSKRLYRNQSVPTLLEVLSLANHTGSYVMFNIDSPDDWHPYYNKSHDLVKEVIELGGINPKQILWLTDPFNNEDYQNYTIAVQQYYPSELLLRNNVSYVNLQYSDISESNVRDYQKANISTIIYTVNTKWFYSYYWCLGVDAVSTNNCHILNAMEAPVWHLFNTNLQSPRNYLILWITVDVMSFLIVITAFIVQRIWWTGSSYNPEKLSISSNEHGTRTRISMSRSGTHRNSKRQMKQKLIMRDVGDIYSQDDGIEEDYGIESNYTIQSADGRELVQSFRSQSRYQDGTSLELNKVTM</sequence>
<evidence type="ECO:0000313" key="10">
    <source>
        <dbReference type="Proteomes" id="UP001186944"/>
    </source>
</evidence>
<dbReference type="PANTHER" id="PTHR23344">
    <property type="entry name" value="GLYCEROPHOSPHORYL DIESTER PHOSPHODIESTERASE"/>
    <property type="match status" value="1"/>
</dbReference>
<proteinExistence type="predicted"/>
<protein>
    <recommendedName>
        <fullName evidence="8">GP-PDE domain-containing protein</fullName>
    </recommendedName>
</protein>
<dbReference type="GO" id="GO:0006629">
    <property type="term" value="P:lipid metabolic process"/>
    <property type="evidence" value="ECO:0007669"/>
    <property type="project" value="InterPro"/>
</dbReference>
<keyword evidence="3" id="KW-0378">Hydrolase</keyword>